<evidence type="ECO:0000313" key="2">
    <source>
        <dbReference type="EMBL" id="ABF91294.1"/>
    </source>
</evidence>
<accession>Q1DED2</accession>
<feature type="region of interest" description="Disordered" evidence="1">
    <location>
        <begin position="53"/>
        <end position="178"/>
    </location>
</feature>
<dbReference type="AlphaFoldDB" id="Q1DED2"/>
<evidence type="ECO:0000313" key="3">
    <source>
        <dbReference type="Proteomes" id="UP000002402"/>
    </source>
</evidence>
<name>Q1DED2_MYXXD</name>
<dbReference type="HOGENOM" id="CLU_1561262_0_0_7"/>
<evidence type="ECO:0000256" key="1">
    <source>
        <dbReference type="SAM" id="MobiDB-lite"/>
    </source>
</evidence>
<protein>
    <submittedName>
        <fullName evidence="2">Lipoprotein</fullName>
    </submittedName>
</protein>
<gene>
    <name evidence="2" type="ordered locus">MXAN_0723</name>
</gene>
<reference evidence="2 3" key="1">
    <citation type="journal article" date="2006" name="Proc. Natl. Acad. Sci. U.S.A.">
        <title>Evolution of sensory complexity recorded in a myxobacterial genome.</title>
        <authorList>
            <person name="Goldman B.S."/>
            <person name="Nierman W.C."/>
            <person name="Kaiser D."/>
            <person name="Slater S.C."/>
            <person name="Durkin A.S."/>
            <person name="Eisen J.A."/>
            <person name="Ronning C.M."/>
            <person name="Barbazuk W.B."/>
            <person name="Blanchard M."/>
            <person name="Field C."/>
            <person name="Halling C."/>
            <person name="Hinkle G."/>
            <person name="Iartchuk O."/>
            <person name="Kim H.S."/>
            <person name="Mackenzie C."/>
            <person name="Madupu R."/>
            <person name="Miller N."/>
            <person name="Shvartsbeyn A."/>
            <person name="Sullivan S.A."/>
            <person name="Vaudin M."/>
            <person name="Wiegand R."/>
            <person name="Kaplan H.B."/>
        </authorList>
    </citation>
    <scope>NUCLEOTIDE SEQUENCE [LARGE SCALE GENOMIC DNA]</scope>
    <source>
        <strain evidence="3">DK1622</strain>
    </source>
</reference>
<dbReference type="Proteomes" id="UP000002402">
    <property type="component" value="Chromosome"/>
</dbReference>
<dbReference type="STRING" id="246197.MXAN_0723"/>
<dbReference type="KEGG" id="mxa:MXAN_0723"/>
<keyword evidence="2" id="KW-0449">Lipoprotein</keyword>
<proteinExistence type="predicted"/>
<sequence length="211" mass="20869">MCKVVAEVVVDEARRGWQQSYTRTWSIPMRSLNPVFSSAVVMALCSLLAGGCGGSPSGGESDTQTPQSGGLGGKAGEGGPVFGDEPTYPGDDDATPGKVTICHIPPGNPANAHTISVSTSAWPAHERHGDTLGPCEGGGEEPDAGSGEEPDAGGGEEPDAGSGEEPDAGGGEEPDAGAPVCAPIGEACGESAACCLGLMCGEDNTCDPVIG</sequence>
<keyword evidence="3" id="KW-1185">Reference proteome</keyword>
<organism evidence="2 3">
    <name type="scientific">Myxococcus xanthus (strain DK1622)</name>
    <dbReference type="NCBI Taxonomy" id="246197"/>
    <lineage>
        <taxon>Bacteria</taxon>
        <taxon>Pseudomonadati</taxon>
        <taxon>Myxococcota</taxon>
        <taxon>Myxococcia</taxon>
        <taxon>Myxococcales</taxon>
        <taxon>Cystobacterineae</taxon>
        <taxon>Myxococcaceae</taxon>
        <taxon>Myxococcus</taxon>
    </lineage>
</organism>
<feature type="compositionally biased region" description="Gly residues" evidence="1">
    <location>
        <begin position="69"/>
        <end position="81"/>
    </location>
</feature>
<feature type="compositionally biased region" description="Polar residues" evidence="1">
    <location>
        <begin position="111"/>
        <end position="121"/>
    </location>
</feature>
<feature type="compositionally biased region" description="Acidic residues" evidence="1">
    <location>
        <begin position="138"/>
        <end position="175"/>
    </location>
</feature>
<dbReference type="EnsemblBacteria" id="ABF91294">
    <property type="protein sequence ID" value="ABF91294"/>
    <property type="gene ID" value="MXAN_0723"/>
</dbReference>
<dbReference type="EMBL" id="CP000113">
    <property type="protein sequence ID" value="ABF91294.1"/>
    <property type="molecule type" value="Genomic_DNA"/>
</dbReference>